<dbReference type="Pfam" id="PF00145">
    <property type="entry name" value="DNA_methylase"/>
    <property type="match status" value="1"/>
</dbReference>
<keyword evidence="9" id="KW-1133">Transmembrane helix</keyword>
<dbReference type="PROSITE" id="PS51679">
    <property type="entry name" value="SAM_MT_C5"/>
    <property type="match status" value="1"/>
</dbReference>
<evidence type="ECO:0000256" key="7">
    <source>
        <dbReference type="PROSITE-ProRule" id="PRU01016"/>
    </source>
</evidence>
<dbReference type="EMBL" id="GDHF01011083">
    <property type="protein sequence ID" value="JAI41231.1"/>
    <property type="molecule type" value="Transcribed_RNA"/>
</dbReference>
<dbReference type="AlphaFoldDB" id="A0A0K8VQS9"/>
<keyword evidence="9" id="KW-0812">Transmembrane</keyword>
<evidence type="ECO:0000256" key="1">
    <source>
        <dbReference type="ARBA" id="ARBA00022603"/>
    </source>
</evidence>
<evidence type="ECO:0000313" key="10">
    <source>
        <dbReference type="EMBL" id="JAI41231.1"/>
    </source>
</evidence>
<dbReference type="PRINTS" id="PR00105">
    <property type="entry name" value="C5METTRFRASE"/>
</dbReference>
<dbReference type="Gene3D" id="3.90.120.10">
    <property type="entry name" value="DNA Methylase, subunit A, domain 2"/>
    <property type="match status" value="1"/>
</dbReference>
<sequence length="358" mass="41321">MDFRILELFSGIGGMHYAFKSMYLVTYYIYFISLLVLLGSGLPGTIVAAMDINTHANVVYAHNYPSSLVCNNNIQSLTPRKIEKMKVNMILMSPPCQPHTRVGNRLDVADNRSDALQHVCDLLPQCHNIQYILMENVKGFEVSEAHKQFIETLKTAGYHWREFLLTPTQFGIPNSRSRYYCLARRKDFNFTGESILEKIPSECENPKNEFNEKIISDLIEPEELTKEYHLPEKILTKRVWLMDIVTAESKKTMCFTKAYTHYSEGTGSIYTPLAKKDMDLIFSKVKELENSEGNEDLRIELLKSLKLRYFTPREVARLMSFPDSFDFPTETTNRQKYRLLGNSINVYVVSILIKILCS</sequence>
<evidence type="ECO:0000256" key="2">
    <source>
        <dbReference type="ARBA" id="ARBA00022679"/>
    </source>
</evidence>
<dbReference type="PANTHER" id="PTHR46098">
    <property type="entry name" value="TRNA (CYTOSINE(38)-C(5))-METHYLTRANSFERASE"/>
    <property type="match status" value="1"/>
</dbReference>
<evidence type="ECO:0000256" key="6">
    <source>
        <dbReference type="ARBA" id="ARBA00042810"/>
    </source>
</evidence>
<keyword evidence="2 7" id="KW-0808">Transferase</keyword>
<dbReference type="PANTHER" id="PTHR46098:SF1">
    <property type="entry name" value="TRNA (CYTOSINE(38)-C(5))-METHYLTRANSFERASE"/>
    <property type="match status" value="1"/>
</dbReference>
<name>A0A0K8VQS9_BACLA</name>
<dbReference type="GO" id="GO:0032259">
    <property type="term" value="P:methylation"/>
    <property type="evidence" value="ECO:0007669"/>
    <property type="project" value="UniProtKB-KW"/>
</dbReference>
<protein>
    <recommendedName>
        <fullName evidence="5">tRNA (cytosine(38)-C(5))-methyltransferase</fullName>
        <ecNumber evidence="4">2.1.1.204</ecNumber>
    </recommendedName>
    <alternativeName>
        <fullName evidence="6">DNA (cytosine-5)-methyltransferase-like protein 2</fullName>
    </alternativeName>
</protein>
<accession>A0A0K8VQS9</accession>
<dbReference type="PROSITE" id="PS00095">
    <property type="entry name" value="C5_MTASE_2"/>
    <property type="match status" value="1"/>
</dbReference>
<dbReference type="GO" id="GO:0005634">
    <property type="term" value="C:nucleus"/>
    <property type="evidence" value="ECO:0007669"/>
    <property type="project" value="TreeGrafter"/>
</dbReference>
<comment type="similarity">
    <text evidence="7 8">Belongs to the class I-like SAM-binding methyltransferase superfamily. C5-methyltransferase family.</text>
</comment>
<evidence type="ECO:0000256" key="4">
    <source>
        <dbReference type="ARBA" id="ARBA00039081"/>
    </source>
</evidence>
<evidence type="ECO:0000256" key="9">
    <source>
        <dbReference type="SAM" id="Phobius"/>
    </source>
</evidence>
<dbReference type="EC" id="2.1.1.204" evidence="4"/>
<organism evidence="10">
    <name type="scientific">Bactrocera latifrons</name>
    <name type="common">Malaysian fruit fly</name>
    <name type="synonym">Chaetodacus latifrons</name>
    <dbReference type="NCBI Taxonomy" id="174628"/>
    <lineage>
        <taxon>Eukaryota</taxon>
        <taxon>Metazoa</taxon>
        <taxon>Ecdysozoa</taxon>
        <taxon>Arthropoda</taxon>
        <taxon>Hexapoda</taxon>
        <taxon>Insecta</taxon>
        <taxon>Pterygota</taxon>
        <taxon>Neoptera</taxon>
        <taxon>Endopterygota</taxon>
        <taxon>Diptera</taxon>
        <taxon>Brachycera</taxon>
        <taxon>Muscomorpha</taxon>
        <taxon>Tephritoidea</taxon>
        <taxon>Tephritidae</taxon>
        <taxon>Bactrocera</taxon>
        <taxon>Bactrocera</taxon>
    </lineage>
</organism>
<feature type="transmembrane region" description="Helical" evidence="9">
    <location>
        <begin position="21"/>
        <end position="42"/>
    </location>
</feature>
<proteinExistence type="inferred from homology"/>
<feature type="active site" evidence="7">
    <location>
        <position position="96"/>
    </location>
</feature>
<dbReference type="NCBIfam" id="TIGR00675">
    <property type="entry name" value="dcm"/>
    <property type="match status" value="1"/>
</dbReference>
<evidence type="ECO:0000256" key="8">
    <source>
        <dbReference type="RuleBase" id="RU000416"/>
    </source>
</evidence>
<dbReference type="InterPro" id="IPR001525">
    <property type="entry name" value="C5_MeTfrase"/>
</dbReference>
<keyword evidence="1 7" id="KW-0489">Methyltransferase</keyword>
<dbReference type="GO" id="GO:0008168">
    <property type="term" value="F:methyltransferase activity"/>
    <property type="evidence" value="ECO:0007669"/>
    <property type="project" value="UniProtKB-KW"/>
</dbReference>
<dbReference type="InterPro" id="IPR029063">
    <property type="entry name" value="SAM-dependent_MTases_sf"/>
</dbReference>
<keyword evidence="3 7" id="KW-0949">S-adenosyl-L-methionine</keyword>
<keyword evidence="9" id="KW-0472">Membrane</keyword>
<dbReference type="InterPro" id="IPR031303">
    <property type="entry name" value="C5_meth_CS"/>
</dbReference>
<evidence type="ECO:0000256" key="5">
    <source>
        <dbReference type="ARBA" id="ARBA00039681"/>
    </source>
</evidence>
<gene>
    <name evidence="10" type="primary">TRDMT1_1</name>
    <name evidence="10" type="ORF">c0_g1_i2</name>
</gene>
<evidence type="ECO:0000256" key="3">
    <source>
        <dbReference type="ARBA" id="ARBA00022691"/>
    </source>
</evidence>
<dbReference type="InterPro" id="IPR050750">
    <property type="entry name" value="C5-MTase"/>
</dbReference>
<dbReference type="OrthoDB" id="414133at2759"/>
<dbReference type="Gene3D" id="3.40.50.150">
    <property type="entry name" value="Vaccinia Virus protein VP39"/>
    <property type="match status" value="1"/>
</dbReference>
<reference evidence="10" key="1">
    <citation type="submission" date="2015-06" db="EMBL/GenBank/DDBJ databases">
        <authorList>
            <person name="Hoefler B.C."/>
            <person name="Straight P.D."/>
        </authorList>
    </citation>
    <scope>NUCLEOTIDE SEQUENCE</scope>
</reference>
<dbReference type="SUPFAM" id="SSF53335">
    <property type="entry name" value="S-adenosyl-L-methionine-dependent methyltransferases"/>
    <property type="match status" value="1"/>
</dbReference>